<protein>
    <submittedName>
        <fullName evidence="1">Uncharacterized protein</fullName>
    </submittedName>
</protein>
<dbReference type="EMBL" id="BJXV01000002">
    <property type="protein sequence ID" value="GEN27037.1"/>
    <property type="molecule type" value="Genomic_DNA"/>
</dbReference>
<sequence length="173" mass="19399">MTKPQQHRDAEIQQAIDHYLRARQAILKLGREVPERIGGNDNIIGRIGEFIGLRFLEALGQEPAMMEGSSNPGFDLEESNLRTQVKAITHENKRGRSVRLTPGWTQFVLMELGEHYTPERIGLLTSTQQEIALADNFAKTVTPVVSLTMLGPKGLISRYGRVYNQDKLSALMV</sequence>
<organism evidence="1 2">
    <name type="scientific">Halovibrio variabilis</name>
    <dbReference type="NCBI Taxonomy" id="31910"/>
    <lineage>
        <taxon>Bacteria</taxon>
        <taxon>Pseudomonadati</taxon>
        <taxon>Pseudomonadota</taxon>
        <taxon>Gammaproteobacteria</taxon>
        <taxon>Oceanospirillales</taxon>
        <taxon>Halomonadaceae</taxon>
        <taxon>Halovibrio</taxon>
    </lineage>
</organism>
<accession>A0A511UKC2</accession>
<reference evidence="1 2" key="1">
    <citation type="submission" date="2019-07" db="EMBL/GenBank/DDBJ databases">
        <title>Whole genome shotgun sequence of Halomonas variabilis NBRC 102410.</title>
        <authorList>
            <person name="Hosoyama A."/>
            <person name="Uohara A."/>
            <person name="Ohji S."/>
            <person name="Ichikawa N."/>
        </authorList>
    </citation>
    <scope>NUCLEOTIDE SEQUENCE [LARGE SCALE GENOMIC DNA]</scope>
    <source>
        <strain evidence="1 2">NBRC 102410</strain>
    </source>
</reference>
<keyword evidence="2" id="KW-1185">Reference proteome</keyword>
<dbReference type="OrthoDB" id="6163376at2"/>
<gene>
    <name evidence="1" type="ORF">HVA01_06830</name>
</gene>
<name>A0A511UKC2_9GAMM</name>
<dbReference type="AlphaFoldDB" id="A0A511UKC2"/>
<proteinExistence type="predicted"/>
<dbReference type="RefSeq" id="WP_146873122.1">
    <property type="nucleotide sequence ID" value="NZ_BJXV01000002.1"/>
</dbReference>
<dbReference type="Proteomes" id="UP000321303">
    <property type="component" value="Unassembled WGS sequence"/>
</dbReference>
<evidence type="ECO:0000313" key="1">
    <source>
        <dbReference type="EMBL" id="GEN27037.1"/>
    </source>
</evidence>
<comment type="caution">
    <text evidence="1">The sequence shown here is derived from an EMBL/GenBank/DDBJ whole genome shotgun (WGS) entry which is preliminary data.</text>
</comment>
<evidence type="ECO:0000313" key="2">
    <source>
        <dbReference type="Proteomes" id="UP000321303"/>
    </source>
</evidence>